<keyword evidence="2" id="KW-1185">Reference proteome</keyword>
<dbReference type="KEGG" id="cpab:G6534_11835"/>
<gene>
    <name evidence="1" type="ORF">G6534_11835</name>
</gene>
<dbReference type="EMBL" id="CP049367">
    <property type="protein sequence ID" value="QMT85406.1"/>
    <property type="molecule type" value="Genomic_DNA"/>
</dbReference>
<name>A0A7L7L0V7_9LACO</name>
<evidence type="ECO:0000313" key="2">
    <source>
        <dbReference type="Proteomes" id="UP000514410"/>
    </source>
</evidence>
<dbReference type="RefSeq" id="WP_182083327.1">
    <property type="nucleotide sequence ID" value="NZ_CP049367.1"/>
</dbReference>
<sequence length="75" mass="8979">MKIVVDAYLDNNLGDDLMIKLFADHFSEHNIYIFEDNSVVRETFKNNTNIIFLYKKDYDRQIARNSRGYNNAYIH</sequence>
<reference evidence="1 2" key="1">
    <citation type="submission" date="2020-02" db="EMBL/GenBank/DDBJ databases">
        <title>Complete Genome Sequence of Lactobacillus sp. NFFJ11 Isolated from animal feed.</title>
        <authorList>
            <person name="Jung J.Y."/>
        </authorList>
    </citation>
    <scope>NUCLEOTIDE SEQUENCE [LARGE SCALE GENOMIC DNA]</scope>
    <source>
        <strain evidence="1 2">NFFJ11</strain>
        <plasmid evidence="2">plnt-1</plasmid>
    </source>
</reference>
<keyword evidence="1" id="KW-0614">Plasmid</keyword>
<organism evidence="1 2">
    <name type="scientific">Companilactobacillus pabuli</name>
    <dbReference type="NCBI Taxonomy" id="2714036"/>
    <lineage>
        <taxon>Bacteria</taxon>
        <taxon>Bacillati</taxon>
        <taxon>Bacillota</taxon>
        <taxon>Bacilli</taxon>
        <taxon>Lactobacillales</taxon>
        <taxon>Lactobacillaceae</taxon>
        <taxon>Companilactobacillus</taxon>
    </lineage>
</organism>
<geneLocation type="plasmid" evidence="2">
    <name>plnt-1</name>
</geneLocation>
<evidence type="ECO:0008006" key="3">
    <source>
        <dbReference type="Google" id="ProtNLM"/>
    </source>
</evidence>
<dbReference type="Proteomes" id="UP000514410">
    <property type="component" value="Plasmid pLNT-1"/>
</dbReference>
<accession>A0A7L7L0V7</accession>
<protein>
    <recommendedName>
        <fullName evidence="3">Polysaccharide pyruvyl transferase domain-containing protein</fullName>
    </recommendedName>
</protein>
<proteinExistence type="predicted"/>
<evidence type="ECO:0000313" key="1">
    <source>
        <dbReference type="EMBL" id="QMT85406.1"/>
    </source>
</evidence>
<dbReference type="AlphaFoldDB" id="A0A7L7L0V7"/>